<dbReference type="SUPFAM" id="SSF159127">
    <property type="entry name" value="HupF/HypC-like"/>
    <property type="match status" value="1"/>
</dbReference>
<dbReference type="GO" id="GO:1902670">
    <property type="term" value="F:carbon dioxide binding"/>
    <property type="evidence" value="ECO:0007669"/>
    <property type="project" value="TreeGrafter"/>
</dbReference>
<evidence type="ECO:0000313" key="3">
    <source>
        <dbReference type="Proteomes" id="UP000198817"/>
    </source>
</evidence>
<accession>A0A1I7GIL7</accession>
<keyword evidence="3" id="KW-1185">Reference proteome</keyword>
<reference evidence="2 3" key="1">
    <citation type="submission" date="2016-10" db="EMBL/GenBank/DDBJ databases">
        <authorList>
            <person name="de Groot N.N."/>
        </authorList>
    </citation>
    <scope>NUCLEOTIDE SEQUENCE [LARGE SCALE GENOMIC DNA]</scope>
    <source>
        <strain evidence="2 3">KHGC13</strain>
    </source>
</reference>
<evidence type="ECO:0000256" key="1">
    <source>
        <dbReference type="ARBA" id="ARBA00006018"/>
    </source>
</evidence>
<dbReference type="RefSeq" id="WP_090161857.1">
    <property type="nucleotide sequence ID" value="NZ_CACZKG010000014.1"/>
</dbReference>
<gene>
    <name evidence="2" type="ORF">SAMN05216508_10731</name>
</gene>
<evidence type="ECO:0000313" key="2">
    <source>
        <dbReference type="EMBL" id="SFU48327.1"/>
    </source>
</evidence>
<dbReference type="AlphaFoldDB" id="A0A1I7GIL7"/>
<dbReference type="PRINTS" id="PR00445">
    <property type="entry name" value="HUPFHYPC"/>
</dbReference>
<dbReference type="PANTHER" id="PTHR35177">
    <property type="entry name" value="HYDROGENASE MATURATION FACTOR HYBG"/>
    <property type="match status" value="1"/>
</dbReference>
<proteinExistence type="inferred from homology"/>
<organism evidence="2 3">
    <name type="scientific">Eubacterium pyruvativorans</name>
    <dbReference type="NCBI Taxonomy" id="155865"/>
    <lineage>
        <taxon>Bacteria</taxon>
        <taxon>Bacillati</taxon>
        <taxon>Bacillota</taxon>
        <taxon>Clostridia</taxon>
        <taxon>Eubacteriales</taxon>
        <taxon>Eubacteriaceae</taxon>
        <taxon>Eubacterium</taxon>
    </lineage>
</organism>
<dbReference type="InterPro" id="IPR019812">
    <property type="entry name" value="Hydgase_assmbl_chp_CS"/>
</dbReference>
<comment type="similarity">
    <text evidence="1">Belongs to the HupF/HypC family.</text>
</comment>
<dbReference type="EMBL" id="FPBT01000007">
    <property type="protein sequence ID" value="SFU48327.1"/>
    <property type="molecule type" value="Genomic_DNA"/>
</dbReference>
<dbReference type="Gene3D" id="2.30.30.140">
    <property type="match status" value="1"/>
</dbReference>
<dbReference type="STRING" id="155865.SAMN05216515_10931"/>
<name>A0A1I7GIL7_9FIRM</name>
<dbReference type="InterPro" id="IPR001109">
    <property type="entry name" value="Hydrogenase_HupF/HypC"/>
</dbReference>
<dbReference type="PROSITE" id="PS01097">
    <property type="entry name" value="HUPF_HYPC"/>
    <property type="match status" value="1"/>
</dbReference>
<dbReference type="Pfam" id="PF01455">
    <property type="entry name" value="HupF_HypC"/>
    <property type="match status" value="1"/>
</dbReference>
<protein>
    <submittedName>
        <fullName evidence="2">Hydrogenase maturation protein HypC</fullName>
    </submittedName>
</protein>
<sequence length="69" mass="7045">MCVGLPAKVKQVEDGMAVIDAHGAKRTVSAALIADLEPGDFVMVHAGAAIAKISGADEEEAEDILDAVL</sequence>
<dbReference type="GO" id="GO:0051604">
    <property type="term" value="P:protein maturation"/>
    <property type="evidence" value="ECO:0007669"/>
    <property type="project" value="TreeGrafter"/>
</dbReference>
<dbReference type="NCBIfam" id="TIGR00074">
    <property type="entry name" value="hypC_hupF"/>
    <property type="match status" value="1"/>
</dbReference>
<dbReference type="Proteomes" id="UP000198817">
    <property type="component" value="Unassembled WGS sequence"/>
</dbReference>
<dbReference type="PANTHER" id="PTHR35177:SF2">
    <property type="entry name" value="HYDROGENASE MATURATION FACTOR HYBG"/>
    <property type="match status" value="1"/>
</dbReference>
<dbReference type="GeneID" id="78353803"/>
<dbReference type="OrthoDB" id="9806017at2"/>
<dbReference type="GO" id="GO:0005506">
    <property type="term" value="F:iron ion binding"/>
    <property type="evidence" value="ECO:0007669"/>
    <property type="project" value="TreeGrafter"/>
</dbReference>